<accession>A0A143PGJ9</accession>
<dbReference type="RefSeq" id="WP_110169609.1">
    <property type="nucleotide sequence ID" value="NZ_CP015136.1"/>
</dbReference>
<sequence length="136" mass="14281">MTDTAAAINATNLGCSITCKDLEASIRFYRDAIGFAVAQTFENEGKVVAAVVAAGDCHIVLNQDDGKLGWDRIKGQGFYLQINVAGAADVDAAAARIKATGGTLLSEPADRPWGARMFQFNDLDGFKLGVSTPLVG</sequence>
<dbReference type="CDD" id="cd06587">
    <property type="entry name" value="VOC"/>
    <property type="match status" value="1"/>
</dbReference>
<dbReference type="GO" id="GO:0016829">
    <property type="term" value="F:lyase activity"/>
    <property type="evidence" value="ECO:0007669"/>
    <property type="project" value="UniProtKB-KW"/>
</dbReference>
<proteinExistence type="predicted"/>
<evidence type="ECO:0000259" key="1">
    <source>
        <dbReference type="PROSITE" id="PS51819"/>
    </source>
</evidence>
<protein>
    <submittedName>
        <fullName evidence="2">Putative enzyme related to lactoylglutathione lyase</fullName>
    </submittedName>
</protein>
<gene>
    <name evidence="2" type="ORF">LuPra_00863</name>
</gene>
<dbReference type="Gene3D" id="3.10.180.10">
    <property type="entry name" value="2,3-Dihydroxybiphenyl 1,2-Dioxygenase, domain 1"/>
    <property type="match status" value="1"/>
</dbReference>
<dbReference type="KEGG" id="abac:LuPra_00863"/>
<dbReference type="InterPro" id="IPR029068">
    <property type="entry name" value="Glyas_Bleomycin-R_OHBP_Dase"/>
</dbReference>
<organism evidence="2 3">
    <name type="scientific">Luteitalea pratensis</name>
    <dbReference type="NCBI Taxonomy" id="1855912"/>
    <lineage>
        <taxon>Bacteria</taxon>
        <taxon>Pseudomonadati</taxon>
        <taxon>Acidobacteriota</taxon>
        <taxon>Vicinamibacteria</taxon>
        <taxon>Vicinamibacterales</taxon>
        <taxon>Vicinamibacteraceae</taxon>
        <taxon>Luteitalea</taxon>
    </lineage>
</organism>
<keyword evidence="3" id="KW-1185">Reference proteome</keyword>
<name>A0A143PGJ9_LUTPR</name>
<dbReference type="InterPro" id="IPR037523">
    <property type="entry name" value="VOC_core"/>
</dbReference>
<evidence type="ECO:0000313" key="2">
    <source>
        <dbReference type="EMBL" id="AMY07687.1"/>
    </source>
</evidence>
<dbReference type="PROSITE" id="PS51819">
    <property type="entry name" value="VOC"/>
    <property type="match status" value="1"/>
</dbReference>
<dbReference type="EMBL" id="CP015136">
    <property type="protein sequence ID" value="AMY07687.1"/>
    <property type="molecule type" value="Genomic_DNA"/>
</dbReference>
<dbReference type="AlphaFoldDB" id="A0A143PGJ9"/>
<dbReference type="Proteomes" id="UP000076079">
    <property type="component" value="Chromosome"/>
</dbReference>
<dbReference type="OrthoDB" id="9798201at2"/>
<evidence type="ECO:0000313" key="3">
    <source>
        <dbReference type="Proteomes" id="UP000076079"/>
    </source>
</evidence>
<reference evidence="2 3" key="1">
    <citation type="journal article" date="2016" name="Genome Announc.">
        <title>First Complete Genome Sequence of a Subdivision 6 Acidobacterium Strain.</title>
        <authorList>
            <person name="Huang S."/>
            <person name="Vieira S."/>
            <person name="Bunk B."/>
            <person name="Riedel T."/>
            <person name="Sproer C."/>
            <person name="Overmann J."/>
        </authorList>
    </citation>
    <scope>NUCLEOTIDE SEQUENCE [LARGE SCALE GENOMIC DNA]</scope>
    <source>
        <strain evidence="3">DSM 100886 HEG_-6_39</strain>
    </source>
</reference>
<feature type="domain" description="VOC" evidence="1">
    <location>
        <begin position="11"/>
        <end position="133"/>
    </location>
</feature>
<dbReference type="Pfam" id="PF00903">
    <property type="entry name" value="Glyoxalase"/>
    <property type="match status" value="1"/>
</dbReference>
<dbReference type="PANTHER" id="PTHR36503">
    <property type="entry name" value="BLR2520 PROTEIN"/>
    <property type="match status" value="1"/>
</dbReference>
<dbReference type="InterPro" id="IPR004360">
    <property type="entry name" value="Glyas_Fos-R_dOase_dom"/>
</dbReference>
<dbReference type="STRING" id="1855912.LuPra_00863"/>
<keyword evidence="2" id="KW-0456">Lyase</keyword>
<dbReference type="PANTHER" id="PTHR36503:SF3">
    <property type="entry name" value="BLR0126 PROTEIN"/>
    <property type="match status" value="1"/>
</dbReference>
<reference evidence="3" key="2">
    <citation type="submission" date="2016-04" db="EMBL/GenBank/DDBJ databases">
        <title>First Complete Genome Sequence of a Subdivision 6 Acidobacterium.</title>
        <authorList>
            <person name="Huang S."/>
            <person name="Vieira S."/>
            <person name="Bunk B."/>
            <person name="Riedel T."/>
            <person name="Sproeer C."/>
            <person name="Overmann J."/>
        </authorList>
    </citation>
    <scope>NUCLEOTIDE SEQUENCE [LARGE SCALE GENOMIC DNA]</scope>
    <source>
        <strain evidence="3">DSM 100886 HEG_-6_39</strain>
    </source>
</reference>
<dbReference type="SUPFAM" id="SSF54593">
    <property type="entry name" value="Glyoxalase/Bleomycin resistance protein/Dihydroxybiphenyl dioxygenase"/>
    <property type="match status" value="1"/>
</dbReference>